<comment type="subcellular location">
    <subcellularLocation>
        <location evidence="1">Membrane</location>
        <topology evidence="1">Multi-pass membrane protein</topology>
    </subcellularLocation>
</comment>
<protein>
    <submittedName>
        <fullName evidence="8">(Mediterranean fruit fly) hypothetical protein</fullName>
    </submittedName>
</protein>
<accession>A0A811UM30</accession>
<evidence type="ECO:0000256" key="4">
    <source>
        <dbReference type="ARBA" id="ARBA00022989"/>
    </source>
</evidence>
<dbReference type="InterPro" id="IPR051717">
    <property type="entry name" value="MFS_MFSD6"/>
</dbReference>
<dbReference type="SUPFAM" id="SSF103473">
    <property type="entry name" value="MFS general substrate transporter"/>
    <property type="match status" value="1"/>
</dbReference>
<feature type="transmembrane region" description="Helical" evidence="6">
    <location>
        <begin position="106"/>
        <end position="128"/>
    </location>
</feature>
<dbReference type="InterPro" id="IPR024989">
    <property type="entry name" value="MFS_assoc_dom"/>
</dbReference>
<evidence type="ECO:0000256" key="1">
    <source>
        <dbReference type="ARBA" id="ARBA00004141"/>
    </source>
</evidence>
<dbReference type="Proteomes" id="UP000606786">
    <property type="component" value="Unassembled WGS sequence"/>
</dbReference>
<evidence type="ECO:0000313" key="8">
    <source>
        <dbReference type="EMBL" id="CAD6999844.1"/>
    </source>
</evidence>
<sequence>MKYITEYKKALLHEEELYKNWLSLTVGTVVFLKRKKCLFCEIFTFQISLVKEELFNKMKEDLITLVPFLLSDFFRMSASYTYLTTSSLLPYLTIHMQSIGLTVEEIAIIYLALPFTTFLSPPITGFLVDKFGKYKPVVIMSLLLNALFHHSLLFIPQQEIPGIVPSAFVMRHPDTGDIEVQSSGSTYLPTFTYIRICVNFIELFLHLQH</sequence>
<dbReference type="InterPro" id="IPR036259">
    <property type="entry name" value="MFS_trans_sf"/>
</dbReference>
<dbReference type="GO" id="GO:0016020">
    <property type="term" value="C:membrane"/>
    <property type="evidence" value="ECO:0007669"/>
    <property type="project" value="UniProtKB-SubCell"/>
</dbReference>
<reference evidence="8" key="1">
    <citation type="submission" date="2020-11" db="EMBL/GenBank/DDBJ databases">
        <authorList>
            <person name="Whitehead M."/>
        </authorList>
    </citation>
    <scope>NUCLEOTIDE SEQUENCE</scope>
    <source>
        <strain evidence="8">EGII</strain>
    </source>
</reference>
<name>A0A811UM30_CERCA</name>
<dbReference type="AlphaFoldDB" id="A0A811UM30"/>
<keyword evidence="5 6" id="KW-0472">Membrane</keyword>
<comment type="similarity">
    <text evidence="2">Belongs to the major facilitator superfamily. MFSD6 family.</text>
</comment>
<evidence type="ECO:0000313" key="9">
    <source>
        <dbReference type="Proteomes" id="UP000606786"/>
    </source>
</evidence>
<dbReference type="PANTHER" id="PTHR16172">
    <property type="entry name" value="MAJOR FACILITATOR SUPERFAMILY DOMAIN-CONTAINING PROTEIN 6-LIKE"/>
    <property type="match status" value="1"/>
</dbReference>
<evidence type="ECO:0000256" key="3">
    <source>
        <dbReference type="ARBA" id="ARBA00022692"/>
    </source>
</evidence>
<gene>
    <name evidence="8" type="ORF">CCAP1982_LOCUS8356</name>
</gene>
<dbReference type="Pfam" id="PF12832">
    <property type="entry name" value="MFS_1_like"/>
    <property type="match status" value="1"/>
</dbReference>
<proteinExistence type="inferred from homology"/>
<evidence type="ECO:0000256" key="5">
    <source>
        <dbReference type="ARBA" id="ARBA00023136"/>
    </source>
</evidence>
<comment type="caution">
    <text evidence="8">The sequence shown here is derived from an EMBL/GenBank/DDBJ whole genome shotgun (WGS) entry which is preliminary data.</text>
</comment>
<dbReference type="Gene3D" id="1.20.1250.20">
    <property type="entry name" value="MFS general substrate transporter like domains"/>
    <property type="match status" value="1"/>
</dbReference>
<evidence type="ECO:0000256" key="6">
    <source>
        <dbReference type="SAM" id="Phobius"/>
    </source>
</evidence>
<organism evidence="8 9">
    <name type="scientific">Ceratitis capitata</name>
    <name type="common">Mediterranean fruit fly</name>
    <name type="synonym">Tephritis capitata</name>
    <dbReference type="NCBI Taxonomy" id="7213"/>
    <lineage>
        <taxon>Eukaryota</taxon>
        <taxon>Metazoa</taxon>
        <taxon>Ecdysozoa</taxon>
        <taxon>Arthropoda</taxon>
        <taxon>Hexapoda</taxon>
        <taxon>Insecta</taxon>
        <taxon>Pterygota</taxon>
        <taxon>Neoptera</taxon>
        <taxon>Endopterygota</taxon>
        <taxon>Diptera</taxon>
        <taxon>Brachycera</taxon>
        <taxon>Muscomorpha</taxon>
        <taxon>Tephritoidea</taxon>
        <taxon>Tephritidae</taxon>
        <taxon>Ceratitis</taxon>
        <taxon>Ceratitis</taxon>
    </lineage>
</organism>
<evidence type="ECO:0000256" key="2">
    <source>
        <dbReference type="ARBA" id="ARBA00005241"/>
    </source>
</evidence>
<dbReference type="OrthoDB" id="10056177at2759"/>
<keyword evidence="9" id="KW-1185">Reference proteome</keyword>
<dbReference type="EMBL" id="CAJHJT010000012">
    <property type="protein sequence ID" value="CAD6999844.1"/>
    <property type="molecule type" value="Genomic_DNA"/>
</dbReference>
<dbReference type="PANTHER" id="PTHR16172:SF41">
    <property type="entry name" value="MAJOR FACILITATOR SUPERFAMILY DOMAIN-CONTAINING PROTEIN 6-LIKE"/>
    <property type="match status" value="1"/>
</dbReference>
<feature type="domain" description="Major facilitator superfamily associated" evidence="7">
    <location>
        <begin position="82"/>
        <end position="159"/>
    </location>
</feature>
<evidence type="ECO:0000259" key="7">
    <source>
        <dbReference type="Pfam" id="PF12832"/>
    </source>
</evidence>
<keyword evidence="4 6" id="KW-1133">Transmembrane helix</keyword>
<keyword evidence="3 6" id="KW-0812">Transmembrane</keyword>